<organism evidence="1 2">
    <name type="scientific">Pseudoneobacillus rhizosphaerae</name>
    <dbReference type="NCBI Taxonomy" id="2880968"/>
    <lineage>
        <taxon>Bacteria</taxon>
        <taxon>Bacillati</taxon>
        <taxon>Bacillota</taxon>
        <taxon>Bacilli</taxon>
        <taxon>Bacillales</taxon>
        <taxon>Bacillaceae</taxon>
        <taxon>Pseudoneobacillus</taxon>
    </lineage>
</organism>
<gene>
    <name evidence="1" type="primary">yviE</name>
    <name evidence="1" type="ORF">NEOCIP111885_03477</name>
</gene>
<evidence type="ECO:0000313" key="2">
    <source>
        <dbReference type="Proteomes" id="UP000789845"/>
    </source>
</evidence>
<dbReference type="InterPro" id="IPR045527">
    <property type="entry name" value="DUF6470"/>
</dbReference>
<dbReference type="Pfam" id="PF20074">
    <property type="entry name" value="DUF6470"/>
    <property type="match status" value="1"/>
</dbReference>
<proteinExistence type="predicted"/>
<dbReference type="Proteomes" id="UP000789845">
    <property type="component" value="Unassembled WGS sequence"/>
</dbReference>
<comment type="caution">
    <text evidence="1">The sequence shown here is derived from an EMBL/GenBank/DDBJ whole genome shotgun (WGS) entry which is preliminary data.</text>
</comment>
<sequence length="191" mass="21544">MQLPQIRLQQTHAQIGLRITQPVQEIQQKPADLSIKQESAIMSIEKRPSQLKIDDEQFWNDLGFKSIPTILQESAQNGRETVLEYISTKAQEGDQLAKIENKSDAIVGIITDKVLPQKADFNIGFIPSPGSVKIQFTPVEIHIDWKKGGADIQVTPNKVVHNYTPGKTEVYLQQKQQLQIDFVGMNINQQT</sequence>
<dbReference type="EMBL" id="CAKJTG010000023">
    <property type="protein sequence ID" value="CAG9609734.1"/>
    <property type="molecule type" value="Genomic_DNA"/>
</dbReference>
<name>A0A9C7GC13_9BACI</name>
<accession>A0A9C7GC13</accession>
<protein>
    <submittedName>
        <fullName evidence="1">Uncharacterized protein</fullName>
    </submittedName>
</protein>
<reference evidence="1" key="1">
    <citation type="submission" date="2021-10" db="EMBL/GenBank/DDBJ databases">
        <authorList>
            <person name="Criscuolo A."/>
        </authorList>
    </citation>
    <scope>NUCLEOTIDE SEQUENCE</scope>
    <source>
        <strain evidence="1">CIP111885</strain>
    </source>
</reference>
<keyword evidence="2" id="KW-1185">Reference proteome</keyword>
<evidence type="ECO:0000313" key="1">
    <source>
        <dbReference type="EMBL" id="CAG9609734.1"/>
    </source>
</evidence>
<dbReference type="RefSeq" id="WP_230497971.1">
    <property type="nucleotide sequence ID" value="NZ_CAKJTG010000023.1"/>
</dbReference>
<dbReference type="AlphaFoldDB" id="A0A9C7GC13"/>